<dbReference type="Gene3D" id="3.30.750.140">
    <property type="match status" value="1"/>
</dbReference>
<keyword evidence="3" id="KW-0966">Cell projection</keyword>
<dbReference type="InterPro" id="IPR021136">
    <property type="entry name" value="Flagellar_hook_control-like_C"/>
</dbReference>
<dbReference type="AlphaFoldDB" id="A0A4Y9SNQ7"/>
<dbReference type="Pfam" id="PF02120">
    <property type="entry name" value="Flg_hook"/>
    <property type="match status" value="1"/>
</dbReference>
<protein>
    <submittedName>
        <fullName evidence="3">Flagellar hook-length control protein FliK</fullName>
    </submittedName>
</protein>
<evidence type="ECO:0000313" key="4">
    <source>
        <dbReference type="Proteomes" id="UP000298438"/>
    </source>
</evidence>
<feature type="non-terminal residue" evidence="3">
    <location>
        <position position="1"/>
    </location>
</feature>
<evidence type="ECO:0000259" key="2">
    <source>
        <dbReference type="Pfam" id="PF02120"/>
    </source>
</evidence>
<dbReference type="PANTHER" id="PTHR37533">
    <property type="entry name" value="FLAGELLAR HOOK-LENGTH CONTROL PROTEIN"/>
    <property type="match status" value="1"/>
</dbReference>
<dbReference type="EMBL" id="SPVF01000058">
    <property type="protein sequence ID" value="TFW27147.1"/>
    <property type="molecule type" value="Genomic_DNA"/>
</dbReference>
<feature type="domain" description="Flagellar hook-length control protein-like C-terminal" evidence="2">
    <location>
        <begin position="82"/>
        <end position="164"/>
    </location>
</feature>
<dbReference type="InterPro" id="IPR052563">
    <property type="entry name" value="FliK"/>
</dbReference>
<dbReference type="PANTHER" id="PTHR37533:SF2">
    <property type="entry name" value="FLAGELLAR HOOK-LENGTH CONTROL PROTEIN"/>
    <property type="match status" value="1"/>
</dbReference>
<organism evidence="3 4">
    <name type="scientific">Zemynaea arenosa</name>
    <dbReference type="NCBI Taxonomy" id="2561931"/>
    <lineage>
        <taxon>Bacteria</taxon>
        <taxon>Pseudomonadati</taxon>
        <taxon>Pseudomonadota</taxon>
        <taxon>Betaproteobacteria</taxon>
        <taxon>Burkholderiales</taxon>
        <taxon>Oxalobacteraceae</taxon>
        <taxon>Telluria group</taxon>
        <taxon>Zemynaea</taxon>
    </lineage>
</organism>
<dbReference type="OrthoDB" id="8596319at2"/>
<dbReference type="CDD" id="cd17470">
    <property type="entry name" value="T3SS_Flik_C"/>
    <property type="match status" value="1"/>
</dbReference>
<keyword evidence="3" id="KW-0969">Cilium</keyword>
<dbReference type="InterPro" id="IPR038610">
    <property type="entry name" value="FliK-like_C_sf"/>
</dbReference>
<keyword evidence="4" id="KW-1185">Reference proteome</keyword>
<evidence type="ECO:0000313" key="3">
    <source>
        <dbReference type="EMBL" id="TFW27147.1"/>
    </source>
</evidence>
<gene>
    <name evidence="3" type="ORF">E4L96_03820</name>
</gene>
<sequence length="218" mass="22354">QGAPAAATTSATPQAEYATERLHIQTPAEQAALHDLQPTLAPAAAQVQAANSLEATQAAAAAGGERLSARVGTNAWENQVGQKIVWMAAGGDQSAELTLNPPDLGPMQVVLSVSNDQASVAFTAAQPEVRAALESALPRLKEMMSESGLSLGNATVNAGNPGQQDQQQRMAGNAAGQGQGNGNRYGNDNGNAPAAVNEVQPNAPRTQRLDRGLVDLFA</sequence>
<name>A0A4Y9SNQ7_9BURK</name>
<accession>A0A4Y9SNQ7</accession>
<dbReference type="RefSeq" id="WP_135205905.1">
    <property type="nucleotide sequence ID" value="NZ_SPVF01000058.1"/>
</dbReference>
<dbReference type="Proteomes" id="UP000298438">
    <property type="component" value="Unassembled WGS sequence"/>
</dbReference>
<feature type="region of interest" description="Disordered" evidence="1">
    <location>
        <begin position="157"/>
        <end position="218"/>
    </location>
</feature>
<keyword evidence="3" id="KW-0282">Flagellum</keyword>
<evidence type="ECO:0000256" key="1">
    <source>
        <dbReference type="SAM" id="MobiDB-lite"/>
    </source>
</evidence>
<feature type="compositionally biased region" description="Basic and acidic residues" evidence="1">
    <location>
        <begin position="207"/>
        <end position="218"/>
    </location>
</feature>
<comment type="caution">
    <text evidence="3">The sequence shown here is derived from an EMBL/GenBank/DDBJ whole genome shotgun (WGS) entry which is preliminary data.</text>
</comment>
<reference evidence="3 4" key="1">
    <citation type="submission" date="2019-03" db="EMBL/GenBank/DDBJ databases">
        <title>Draft Genome Sequence of Massilia arenosa sp. nov., a Novel Massilia Species Isolated from a Sandy-loam Maize Soil.</title>
        <authorList>
            <person name="Raths R."/>
            <person name="Peta V."/>
            <person name="Bucking H."/>
        </authorList>
    </citation>
    <scope>NUCLEOTIDE SEQUENCE [LARGE SCALE GENOMIC DNA]</scope>
    <source>
        <strain evidence="3 4">MC02</strain>
    </source>
</reference>
<proteinExistence type="predicted"/>